<accession>A0A4Y9JBP6</accession>
<dbReference type="AlphaFoldDB" id="A0A4Y9JBP6"/>
<dbReference type="GO" id="GO:0032259">
    <property type="term" value="P:methylation"/>
    <property type="evidence" value="ECO:0007669"/>
    <property type="project" value="UniProtKB-KW"/>
</dbReference>
<sequence length="237" mass="27318">MNIEAYQAHIAQPWGQIYYQILFEQLKSVKARTILDFGSGFGHVAQFLARENQVLAIEPNEDLIRARVSDTAFPYEQRQGSLEVLESLAPASFDMIVCHNVLEYVEHPTLYLEAFCRLLKPSGQLSLVKHNDVGRIMQTVVFECDIPKTMGLLAGERYQSHSMGEAKFYEINEVLTRDHFVLEHYQGIRTFYGLQPNCVKTEQNWLAEMMQLEVAVCDQSPYRDIAAFQHLWLRKKG</sequence>
<evidence type="ECO:0000256" key="1">
    <source>
        <dbReference type="ARBA" id="ARBA00022603"/>
    </source>
</evidence>
<dbReference type="EMBL" id="SPPD01000003">
    <property type="protein sequence ID" value="TFU98430.1"/>
    <property type="molecule type" value="Genomic_DNA"/>
</dbReference>
<dbReference type="PANTHER" id="PTHR43464:SF19">
    <property type="entry name" value="UBIQUINONE BIOSYNTHESIS O-METHYLTRANSFERASE, MITOCHONDRIAL"/>
    <property type="match status" value="1"/>
</dbReference>
<keyword evidence="1 5" id="KW-0489">Methyltransferase</keyword>
<dbReference type="PANTHER" id="PTHR43464">
    <property type="entry name" value="METHYLTRANSFERASE"/>
    <property type="match status" value="1"/>
</dbReference>
<reference evidence="5 6" key="1">
    <citation type="submission" date="2019-03" db="EMBL/GenBank/DDBJ databases">
        <title>Diversity of the mouse oral microbiome.</title>
        <authorList>
            <person name="Joseph S."/>
            <person name="Aduse-Opoku J."/>
            <person name="Curtis M."/>
            <person name="Wade W."/>
            <person name="Hashim A."/>
        </authorList>
    </citation>
    <scope>NUCLEOTIDE SEQUENCE [LARGE SCALE GENOMIC DNA]</scope>
    <source>
        <strain evidence="5 6">WM131</strain>
    </source>
</reference>
<keyword evidence="2 5" id="KW-0808">Transferase</keyword>
<dbReference type="Gene3D" id="3.40.50.150">
    <property type="entry name" value="Vaccinia Virus protein VP39"/>
    <property type="match status" value="1"/>
</dbReference>
<evidence type="ECO:0000256" key="3">
    <source>
        <dbReference type="ARBA" id="ARBA00022691"/>
    </source>
</evidence>
<dbReference type="OrthoDB" id="4697647at2"/>
<proteinExistence type="predicted"/>
<name>A0A4Y9JBP6_9STRE</name>
<dbReference type="InterPro" id="IPR029063">
    <property type="entry name" value="SAM-dependent_MTases_sf"/>
</dbReference>
<dbReference type="Pfam" id="PF08241">
    <property type="entry name" value="Methyltransf_11"/>
    <property type="match status" value="1"/>
</dbReference>
<gene>
    <name evidence="5" type="ORF">E4T82_03545</name>
</gene>
<protein>
    <submittedName>
        <fullName evidence="5">Class I SAM-dependent methyltransferase</fullName>
    </submittedName>
</protein>
<dbReference type="InterPro" id="IPR013216">
    <property type="entry name" value="Methyltransf_11"/>
</dbReference>
<dbReference type="CDD" id="cd02440">
    <property type="entry name" value="AdoMet_MTases"/>
    <property type="match status" value="1"/>
</dbReference>
<feature type="domain" description="Methyltransferase type 11" evidence="4">
    <location>
        <begin position="35"/>
        <end position="126"/>
    </location>
</feature>
<keyword evidence="3" id="KW-0949">S-adenosyl-L-methionine</keyword>
<comment type="caution">
    <text evidence="5">The sequence shown here is derived from an EMBL/GenBank/DDBJ whole genome shotgun (WGS) entry which is preliminary data.</text>
</comment>
<evidence type="ECO:0000313" key="6">
    <source>
        <dbReference type="Proteomes" id="UP000297253"/>
    </source>
</evidence>
<evidence type="ECO:0000259" key="4">
    <source>
        <dbReference type="Pfam" id="PF08241"/>
    </source>
</evidence>
<evidence type="ECO:0000256" key="2">
    <source>
        <dbReference type="ARBA" id="ARBA00022679"/>
    </source>
</evidence>
<organism evidence="5 6">
    <name type="scientific">Streptococcus cuniculi</name>
    <dbReference type="NCBI Taxonomy" id="1432788"/>
    <lineage>
        <taxon>Bacteria</taxon>
        <taxon>Bacillati</taxon>
        <taxon>Bacillota</taxon>
        <taxon>Bacilli</taxon>
        <taxon>Lactobacillales</taxon>
        <taxon>Streptococcaceae</taxon>
        <taxon>Streptococcus</taxon>
    </lineage>
</organism>
<dbReference type="GO" id="GO:0008757">
    <property type="term" value="F:S-adenosylmethionine-dependent methyltransferase activity"/>
    <property type="evidence" value="ECO:0007669"/>
    <property type="project" value="InterPro"/>
</dbReference>
<dbReference type="RefSeq" id="WP_135181496.1">
    <property type="nucleotide sequence ID" value="NZ_JADGKZ010000003.1"/>
</dbReference>
<dbReference type="SUPFAM" id="SSF53335">
    <property type="entry name" value="S-adenosyl-L-methionine-dependent methyltransferases"/>
    <property type="match status" value="1"/>
</dbReference>
<evidence type="ECO:0000313" key="5">
    <source>
        <dbReference type="EMBL" id="TFU98430.1"/>
    </source>
</evidence>
<dbReference type="Proteomes" id="UP000297253">
    <property type="component" value="Unassembled WGS sequence"/>
</dbReference>